<dbReference type="GO" id="GO:0005524">
    <property type="term" value="F:ATP binding"/>
    <property type="evidence" value="ECO:0007669"/>
    <property type="project" value="UniProtKB-KW"/>
</dbReference>
<dbReference type="FunFam" id="3.30.565.10:FF:000023">
    <property type="entry name" value="PAS domain-containing sensor histidine kinase"/>
    <property type="match status" value="1"/>
</dbReference>
<evidence type="ECO:0000256" key="3">
    <source>
        <dbReference type="ARBA" id="ARBA00012438"/>
    </source>
</evidence>
<evidence type="ECO:0000256" key="5">
    <source>
        <dbReference type="ARBA" id="ARBA00022553"/>
    </source>
</evidence>
<dbReference type="CDD" id="cd00130">
    <property type="entry name" value="PAS"/>
    <property type="match status" value="4"/>
</dbReference>
<dbReference type="PROSITE" id="PS50112">
    <property type="entry name" value="PAS"/>
    <property type="match status" value="3"/>
</dbReference>
<dbReference type="Gene3D" id="3.30.565.10">
    <property type="entry name" value="Histidine kinase-like ATPase, C-terminal domain"/>
    <property type="match status" value="1"/>
</dbReference>
<dbReference type="GO" id="GO:0009927">
    <property type="term" value="F:histidine phosphotransfer kinase activity"/>
    <property type="evidence" value="ECO:0007669"/>
    <property type="project" value="TreeGrafter"/>
</dbReference>
<dbReference type="InterPro" id="IPR035965">
    <property type="entry name" value="PAS-like_dom_sf"/>
</dbReference>
<evidence type="ECO:0000256" key="11">
    <source>
        <dbReference type="ARBA" id="ARBA00023136"/>
    </source>
</evidence>
<dbReference type="Pfam" id="PF13426">
    <property type="entry name" value="PAS_9"/>
    <property type="match status" value="3"/>
</dbReference>
<feature type="domain" description="Response regulatory" evidence="14">
    <location>
        <begin position="133"/>
        <end position="249"/>
    </location>
</feature>
<keyword evidence="11" id="KW-0472">Membrane</keyword>
<dbReference type="Proteomes" id="UP000379480">
    <property type="component" value="Unassembled WGS sequence"/>
</dbReference>
<dbReference type="CDD" id="cd00156">
    <property type="entry name" value="REC"/>
    <property type="match status" value="1"/>
</dbReference>
<dbReference type="CDD" id="cd16922">
    <property type="entry name" value="HATPase_EvgS-ArcB-TorS-like"/>
    <property type="match status" value="1"/>
</dbReference>
<name>A0A5E7AJB9_PSEFL</name>
<sequence length="1159" mass="128783">MMNVKSKFLRTITLGEFSIDLPSLITRLGACCIQVSAFGSLKSLSSLLTRYDVLLTEQSWLRTLSLKERGELSERARDAAEWIVLSDVADSVHDQIDWQRLGVSLFSQYPLDVDYVASLIETAQAHCGAHSLRVILLEPNPSSLTSKADALRDVGIDVFATQDPLVALEAVNHFNPDVLVASADLPFLSTRAFLVIARQRPEKASLPIVFLTRAVDVETMQRSKALSGVCFLVEPVGVELLVATLSSQALGYRAVQRAFVRVHGDALRANGRLKELRFAIDQHAIISVSDVAGDIVHVNDRFCQISGYSREELVGKNHRLIKSTIHASTFYQTLWRTISAGKVWRGEICNKTQNGELYWVDATIVPFLNSVGNPIKYMSVRTDITALKLSEKALRLSHERIHLSQVVNSIGTRDINLANGNVSCSDRSLQLFGYPAGRLKNNREDFLSMVHADDQQALISTINASIECRSSYEVEFRVEWPDNTMHWLQEKGAVVSDEADGTLHMLCFVQDIQVRKRAEIALAESETRFRGMFEASGIGMALISLSGAWLLVNDALCSMLGFSKDELLTTDFKTLTHPNDFVVDQDFRNKLLSSEISSWQCEKRYYAKGGRTVWVSLNISAVQNDEGQHVHFIYQVQDITTQKNAEQRLTLFRNVFDASGQCVSIADGQGLIIYQNQTHAKELGYSDKECIGKPFTIFLSEDSAEMYATELLNSVAAGKCWVGYIPIRRKDGSVYISVSSIGFVKGEQGELQNIFNIFTDFSEELARRDELAAARMAADQANQAKSDFLSSMSHELRTPMNSVLGFAQMLESDSDLSADQKDSVQEILKGGKHLLDLINGVLDLATIESGHVILSLETVALASILKECWSFIQVLAEARHITMHFNVPAKLAVCADRMRLKQVLLNLLSNAVKYNREGGNISISVQPVDDERLKITIADTGAGIPSDRVHELFQPFNRLGAEHSDIEGTGIGLTIARRLIELMQGTIGASSEVGTGTTFWIELPVHPFVEFKTNQDPGNAALHGIEPQPQECVLYIDDNLVNVKLMEGLFARHSHIHLLTATTPQSGIELTLAYQPDAILLDLNMQHMDGYKVLNLLEERFDNISIIALTANAMPHEIERALSVGFAKCLTKPIDFDLLISAVEDCLADRRRFRHEYTA</sequence>
<dbReference type="SMART" id="SM00448">
    <property type="entry name" value="REC"/>
    <property type="match status" value="2"/>
</dbReference>
<dbReference type="PROSITE" id="PS50109">
    <property type="entry name" value="HIS_KIN"/>
    <property type="match status" value="1"/>
</dbReference>
<dbReference type="SUPFAM" id="SSF55785">
    <property type="entry name" value="PYP-like sensor domain (PAS domain)"/>
    <property type="match status" value="4"/>
</dbReference>
<feature type="domain" description="Response regulatory" evidence="14">
    <location>
        <begin position="1032"/>
        <end position="1147"/>
    </location>
</feature>
<dbReference type="InterPro" id="IPR000700">
    <property type="entry name" value="PAS-assoc_C"/>
</dbReference>
<dbReference type="EC" id="2.7.13.3" evidence="3"/>
<dbReference type="SUPFAM" id="SSF55874">
    <property type="entry name" value="ATPase domain of HSP90 chaperone/DNA topoisomerase II/histidine kinase"/>
    <property type="match status" value="1"/>
</dbReference>
<dbReference type="InterPro" id="IPR013655">
    <property type="entry name" value="PAS_fold_3"/>
</dbReference>
<evidence type="ECO:0000256" key="12">
    <source>
        <dbReference type="PROSITE-ProRule" id="PRU00169"/>
    </source>
</evidence>
<dbReference type="NCBIfam" id="TIGR00229">
    <property type="entry name" value="sensory_box"/>
    <property type="match status" value="3"/>
</dbReference>
<dbReference type="PANTHER" id="PTHR43047:SF72">
    <property type="entry name" value="OSMOSENSING HISTIDINE PROTEIN KINASE SLN1"/>
    <property type="match status" value="1"/>
</dbReference>
<evidence type="ECO:0000259" key="16">
    <source>
        <dbReference type="PROSITE" id="PS50113"/>
    </source>
</evidence>
<dbReference type="SMART" id="SM00387">
    <property type="entry name" value="HATPase_c"/>
    <property type="match status" value="1"/>
</dbReference>
<dbReference type="EMBL" id="CABVHY010000004">
    <property type="protein sequence ID" value="VVN79468.1"/>
    <property type="molecule type" value="Genomic_DNA"/>
</dbReference>
<feature type="modified residue" description="4-aspartylphosphate" evidence="12">
    <location>
        <position position="1082"/>
    </location>
</feature>
<dbReference type="RefSeq" id="WP_150802547.1">
    <property type="nucleotide sequence ID" value="NZ_CABVHY010000004.1"/>
</dbReference>
<dbReference type="InterPro" id="IPR036097">
    <property type="entry name" value="HisK_dim/P_sf"/>
</dbReference>
<dbReference type="Gene3D" id="3.40.50.2300">
    <property type="match status" value="2"/>
</dbReference>
<dbReference type="InterPro" id="IPR036890">
    <property type="entry name" value="HATPase_C_sf"/>
</dbReference>
<comment type="subcellular location">
    <subcellularLocation>
        <location evidence="2">Cell membrane</location>
    </subcellularLocation>
</comment>
<dbReference type="SUPFAM" id="SSF47384">
    <property type="entry name" value="Homodimeric domain of signal transducing histidine kinase"/>
    <property type="match status" value="1"/>
</dbReference>
<evidence type="ECO:0000256" key="1">
    <source>
        <dbReference type="ARBA" id="ARBA00000085"/>
    </source>
</evidence>
<gene>
    <name evidence="17" type="primary">rcsC_3</name>
    <name evidence="17" type="ORF">PS723_00966</name>
</gene>
<evidence type="ECO:0000256" key="2">
    <source>
        <dbReference type="ARBA" id="ARBA00004236"/>
    </source>
</evidence>
<keyword evidence="9" id="KW-0067">ATP-binding</keyword>
<dbReference type="SMART" id="SM00086">
    <property type="entry name" value="PAC"/>
    <property type="match status" value="4"/>
</dbReference>
<dbReference type="InterPro" id="IPR001789">
    <property type="entry name" value="Sig_transdc_resp-reg_receiver"/>
</dbReference>
<evidence type="ECO:0000256" key="9">
    <source>
        <dbReference type="ARBA" id="ARBA00022840"/>
    </source>
</evidence>
<dbReference type="SMART" id="SM00388">
    <property type="entry name" value="HisKA"/>
    <property type="match status" value="1"/>
</dbReference>
<dbReference type="SUPFAM" id="SSF52172">
    <property type="entry name" value="CheY-like"/>
    <property type="match status" value="2"/>
</dbReference>
<dbReference type="InterPro" id="IPR004358">
    <property type="entry name" value="Sig_transdc_His_kin-like_C"/>
</dbReference>
<evidence type="ECO:0000313" key="17">
    <source>
        <dbReference type="EMBL" id="VVN79468.1"/>
    </source>
</evidence>
<feature type="domain" description="PAC" evidence="16">
    <location>
        <begin position="472"/>
        <end position="524"/>
    </location>
</feature>
<organism evidence="17 18">
    <name type="scientific">Pseudomonas fluorescens</name>
    <dbReference type="NCBI Taxonomy" id="294"/>
    <lineage>
        <taxon>Bacteria</taxon>
        <taxon>Pseudomonadati</taxon>
        <taxon>Pseudomonadota</taxon>
        <taxon>Gammaproteobacteria</taxon>
        <taxon>Pseudomonadales</taxon>
        <taxon>Pseudomonadaceae</taxon>
        <taxon>Pseudomonas</taxon>
    </lineage>
</organism>
<dbReference type="InterPro" id="IPR011006">
    <property type="entry name" value="CheY-like_superfamily"/>
</dbReference>
<keyword evidence="10" id="KW-0902">Two-component regulatory system</keyword>
<dbReference type="PRINTS" id="PR00344">
    <property type="entry name" value="BCTRLSENSOR"/>
</dbReference>
<dbReference type="OrthoDB" id="8573350at2"/>
<dbReference type="Pfam" id="PF00072">
    <property type="entry name" value="Response_reg"/>
    <property type="match status" value="1"/>
</dbReference>
<dbReference type="Gene3D" id="3.30.450.20">
    <property type="entry name" value="PAS domain"/>
    <property type="match status" value="4"/>
</dbReference>
<evidence type="ECO:0000313" key="18">
    <source>
        <dbReference type="Proteomes" id="UP000379480"/>
    </source>
</evidence>
<feature type="domain" description="Histidine kinase" evidence="13">
    <location>
        <begin position="791"/>
        <end position="1007"/>
    </location>
</feature>
<evidence type="ECO:0000256" key="4">
    <source>
        <dbReference type="ARBA" id="ARBA00022475"/>
    </source>
</evidence>
<evidence type="ECO:0000259" key="13">
    <source>
        <dbReference type="PROSITE" id="PS50109"/>
    </source>
</evidence>
<dbReference type="AlphaFoldDB" id="A0A5E7AJB9"/>
<dbReference type="PROSITE" id="PS50113">
    <property type="entry name" value="PAC"/>
    <property type="match status" value="3"/>
</dbReference>
<dbReference type="GO" id="GO:0005886">
    <property type="term" value="C:plasma membrane"/>
    <property type="evidence" value="ECO:0007669"/>
    <property type="project" value="UniProtKB-SubCell"/>
</dbReference>
<keyword evidence="8 17" id="KW-0418">Kinase</keyword>
<dbReference type="PROSITE" id="PS50110">
    <property type="entry name" value="RESPONSE_REGULATORY"/>
    <property type="match status" value="2"/>
</dbReference>
<keyword evidence="7" id="KW-0547">Nucleotide-binding</keyword>
<dbReference type="Gene3D" id="1.10.287.130">
    <property type="match status" value="1"/>
</dbReference>
<feature type="domain" description="PAC" evidence="16">
    <location>
        <begin position="344"/>
        <end position="396"/>
    </location>
</feature>
<proteinExistence type="predicted"/>
<evidence type="ECO:0000256" key="6">
    <source>
        <dbReference type="ARBA" id="ARBA00022679"/>
    </source>
</evidence>
<feature type="domain" description="PAS" evidence="15">
    <location>
        <begin position="525"/>
        <end position="595"/>
    </location>
</feature>
<comment type="caution">
    <text evidence="12">Lacks conserved residue(s) required for the propagation of feature annotation.</text>
</comment>
<dbReference type="GO" id="GO:0000155">
    <property type="term" value="F:phosphorelay sensor kinase activity"/>
    <property type="evidence" value="ECO:0007669"/>
    <property type="project" value="InterPro"/>
</dbReference>
<dbReference type="PANTHER" id="PTHR43047">
    <property type="entry name" value="TWO-COMPONENT HISTIDINE PROTEIN KINASE"/>
    <property type="match status" value="1"/>
</dbReference>
<accession>A0A5E7AJB9</accession>
<dbReference type="InterPro" id="IPR003594">
    <property type="entry name" value="HATPase_dom"/>
</dbReference>
<dbReference type="InterPro" id="IPR000014">
    <property type="entry name" value="PAS"/>
</dbReference>
<evidence type="ECO:0000259" key="14">
    <source>
        <dbReference type="PROSITE" id="PS50110"/>
    </source>
</evidence>
<comment type="catalytic activity">
    <reaction evidence="1">
        <text>ATP + protein L-histidine = ADP + protein N-phospho-L-histidine.</text>
        <dbReference type="EC" id="2.7.13.3"/>
    </reaction>
</comment>
<dbReference type="InterPro" id="IPR001610">
    <property type="entry name" value="PAC"/>
</dbReference>
<keyword evidence="5 12" id="KW-0597">Phosphoprotein</keyword>
<evidence type="ECO:0000256" key="8">
    <source>
        <dbReference type="ARBA" id="ARBA00022777"/>
    </source>
</evidence>
<evidence type="ECO:0000256" key="10">
    <source>
        <dbReference type="ARBA" id="ARBA00023012"/>
    </source>
</evidence>
<reference evidence="17 18" key="1">
    <citation type="submission" date="2019-09" db="EMBL/GenBank/DDBJ databases">
        <authorList>
            <person name="Chandra G."/>
            <person name="Truman W A."/>
        </authorList>
    </citation>
    <scope>NUCLEOTIDE SEQUENCE [LARGE SCALE GENOMIC DNA]</scope>
    <source>
        <strain evidence="17">PS723</strain>
    </source>
</reference>
<feature type="domain" description="PAS" evidence="15">
    <location>
        <begin position="272"/>
        <end position="326"/>
    </location>
</feature>
<protein>
    <recommendedName>
        <fullName evidence="3">histidine kinase</fullName>
        <ecNumber evidence="3">2.7.13.3</ecNumber>
    </recommendedName>
</protein>
<dbReference type="Pfam" id="PF02518">
    <property type="entry name" value="HATPase_c"/>
    <property type="match status" value="1"/>
</dbReference>
<evidence type="ECO:0000259" key="15">
    <source>
        <dbReference type="PROSITE" id="PS50112"/>
    </source>
</evidence>
<dbReference type="CDD" id="cd00082">
    <property type="entry name" value="HisKA"/>
    <property type="match status" value="1"/>
</dbReference>
<dbReference type="SMART" id="SM00091">
    <property type="entry name" value="PAS"/>
    <property type="match status" value="4"/>
</dbReference>
<keyword evidence="6 17" id="KW-0808">Transferase</keyword>
<keyword evidence="4" id="KW-1003">Cell membrane</keyword>
<feature type="domain" description="PAS" evidence="15">
    <location>
        <begin position="648"/>
        <end position="719"/>
    </location>
</feature>
<dbReference type="Pfam" id="PF00512">
    <property type="entry name" value="HisKA"/>
    <property type="match status" value="1"/>
</dbReference>
<evidence type="ECO:0000256" key="7">
    <source>
        <dbReference type="ARBA" id="ARBA00022741"/>
    </source>
</evidence>
<dbReference type="InterPro" id="IPR003661">
    <property type="entry name" value="HisK_dim/P_dom"/>
</dbReference>
<dbReference type="Pfam" id="PF08447">
    <property type="entry name" value="PAS_3"/>
    <property type="match status" value="1"/>
</dbReference>
<feature type="domain" description="PAC" evidence="16">
    <location>
        <begin position="599"/>
        <end position="651"/>
    </location>
</feature>
<dbReference type="InterPro" id="IPR005467">
    <property type="entry name" value="His_kinase_dom"/>
</dbReference>